<dbReference type="InterPro" id="IPR045180">
    <property type="entry name" value="La_dom_prot"/>
</dbReference>
<accession>A0AAW1PSC2</accession>
<keyword evidence="1 2" id="KW-0694">RNA-binding</keyword>
<evidence type="ECO:0000256" key="3">
    <source>
        <dbReference type="SAM" id="MobiDB-lite"/>
    </source>
</evidence>
<organism evidence="5 6">
    <name type="scientific">Symbiochloris irregularis</name>
    <dbReference type="NCBI Taxonomy" id="706552"/>
    <lineage>
        <taxon>Eukaryota</taxon>
        <taxon>Viridiplantae</taxon>
        <taxon>Chlorophyta</taxon>
        <taxon>core chlorophytes</taxon>
        <taxon>Trebouxiophyceae</taxon>
        <taxon>Trebouxiales</taxon>
        <taxon>Trebouxiaceae</taxon>
        <taxon>Symbiochloris</taxon>
    </lineage>
</organism>
<feature type="compositionally biased region" description="Low complexity" evidence="3">
    <location>
        <begin position="248"/>
        <end position="261"/>
    </location>
</feature>
<dbReference type="AlphaFoldDB" id="A0AAW1PSC2"/>
<feature type="compositionally biased region" description="Polar residues" evidence="3">
    <location>
        <begin position="705"/>
        <end position="716"/>
    </location>
</feature>
<dbReference type="GO" id="GO:0005737">
    <property type="term" value="C:cytoplasm"/>
    <property type="evidence" value="ECO:0007669"/>
    <property type="project" value="UniProtKB-ARBA"/>
</dbReference>
<sequence>MQKSFQEAVLNQPSKRPDSKETRQEPVTPPSPAKKAQVIVDAAQPPPLKSAWSKIPQQAPSSSEPRGTTAANGKQPSPDKGKDTSSSVQANGTEAVSPSNAGTSSQTPAGQSPTAADAAVKKETITPAPPPLKPAWKKPEAVESQPVTPLSGTQTGVAWPSLGGSAEQRKRRGSSAPPTPNSSSAQAKPSPPSSETSVVPLANLRGDGLAPANNAAARAVSAGEASVASGAASQVDHVSTASAPDRIGTPPGGTAAAGTSSTVASGPVSIGAYMAQQLAALCTQIEYYFSRDNLAKDMYLKKQMNEEGWIPLTVICGFPRVRQLTNEGNEAAMVLTALQTSLKVEISPNGLKLRSRDDWPDFVLPPDQRDPNAHADVPSATSPPPGGAFGPAAGSSRSQMSGVGPRSLRTNTGSSATSRNARRRGDTDGLDGSLRRSSGGEAGHQLPSAASRGMQSAPASPSGKRQGALQVATQGFLGAGNKAVSEASTPPPRHLQNSPFQQPQEQLLSGKASHDGSEAGIARPQSAAPDFTETYRLLLVIPSSASVGAESSADANAMHEALSAYEQELQSPAEAATTSVKGPRFFTVSSKDGASTSGQSADAEPGQRGYLLYKYPQLRDQCLQSAALFQFYALMSEQPVQPHLHREFERCALKYHNDHRCRLGLEKLHSLYRHPGLPANITLDPQVKQACSELFENGAYGAQPTAPQENGTAGSTTDERSTEGSDAGGTSLSAGAPSFVHTPPSANGRPLPSAAAISAVEASKHDAEADVGNGVDAEPAVSGKGPAKGLSGEEGAIPNGCATDVRPHAKQGGDAAQANHDPPASVVTSAAA</sequence>
<feature type="compositionally biased region" description="Polar residues" evidence="3">
    <location>
        <begin position="145"/>
        <end position="156"/>
    </location>
</feature>
<dbReference type="SMART" id="SM00715">
    <property type="entry name" value="LA"/>
    <property type="match status" value="1"/>
</dbReference>
<dbReference type="PROSITE" id="PS50961">
    <property type="entry name" value="HTH_LA"/>
    <property type="match status" value="1"/>
</dbReference>
<feature type="compositionally biased region" description="Low complexity" evidence="3">
    <location>
        <begin position="181"/>
        <end position="199"/>
    </location>
</feature>
<dbReference type="GO" id="GO:0003723">
    <property type="term" value="F:RNA binding"/>
    <property type="evidence" value="ECO:0007669"/>
    <property type="project" value="UniProtKB-UniRule"/>
</dbReference>
<feature type="compositionally biased region" description="Polar residues" evidence="3">
    <location>
        <begin position="495"/>
        <end position="507"/>
    </location>
</feature>
<dbReference type="PANTHER" id="PTHR22792">
    <property type="entry name" value="LUPUS LA PROTEIN-RELATED"/>
    <property type="match status" value="1"/>
</dbReference>
<dbReference type="CDD" id="cd07323">
    <property type="entry name" value="LAM"/>
    <property type="match status" value="1"/>
</dbReference>
<feature type="region of interest" description="Disordered" evidence="3">
    <location>
        <begin position="1"/>
        <end position="199"/>
    </location>
</feature>
<feature type="compositionally biased region" description="Polar residues" evidence="3">
    <location>
        <begin position="408"/>
        <end position="419"/>
    </location>
</feature>
<feature type="region of interest" description="Disordered" evidence="3">
    <location>
        <begin position="355"/>
        <end position="468"/>
    </location>
</feature>
<protein>
    <recommendedName>
        <fullName evidence="4">HTH La-type RNA-binding domain-containing protein</fullName>
    </recommendedName>
</protein>
<feature type="region of interest" description="Disordered" evidence="3">
    <location>
        <begin position="482"/>
        <end position="525"/>
    </location>
</feature>
<dbReference type="Pfam" id="PF05383">
    <property type="entry name" value="La"/>
    <property type="match status" value="1"/>
</dbReference>
<evidence type="ECO:0000313" key="5">
    <source>
        <dbReference type="EMBL" id="KAK9812346.1"/>
    </source>
</evidence>
<dbReference type="SUPFAM" id="SSF46785">
    <property type="entry name" value="Winged helix' DNA-binding domain"/>
    <property type="match status" value="1"/>
</dbReference>
<dbReference type="InterPro" id="IPR036390">
    <property type="entry name" value="WH_DNA-bd_sf"/>
</dbReference>
<keyword evidence="6" id="KW-1185">Reference proteome</keyword>
<evidence type="ECO:0000256" key="2">
    <source>
        <dbReference type="PROSITE-ProRule" id="PRU00332"/>
    </source>
</evidence>
<proteinExistence type="predicted"/>
<feature type="region of interest" description="Disordered" evidence="3">
    <location>
        <begin position="236"/>
        <end position="261"/>
    </location>
</feature>
<feature type="region of interest" description="Disordered" evidence="3">
    <location>
        <begin position="699"/>
        <end position="832"/>
    </location>
</feature>
<dbReference type="InterPro" id="IPR006630">
    <property type="entry name" value="La_HTH"/>
</dbReference>
<name>A0AAW1PSC2_9CHLO</name>
<comment type="caution">
    <text evidence="5">The sequence shown here is derived from an EMBL/GenBank/DDBJ whole genome shotgun (WGS) entry which is preliminary data.</text>
</comment>
<feature type="compositionally biased region" description="Polar residues" evidence="3">
    <location>
        <begin position="1"/>
        <end position="14"/>
    </location>
</feature>
<feature type="compositionally biased region" description="Polar residues" evidence="3">
    <location>
        <begin position="84"/>
        <end position="114"/>
    </location>
</feature>
<reference evidence="5 6" key="1">
    <citation type="journal article" date="2024" name="Nat. Commun.">
        <title>Phylogenomics reveals the evolutionary origins of lichenization in chlorophyte algae.</title>
        <authorList>
            <person name="Puginier C."/>
            <person name="Libourel C."/>
            <person name="Otte J."/>
            <person name="Skaloud P."/>
            <person name="Haon M."/>
            <person name="Grisel S."/>
            <person name="Petersen M."/>
            <person name="Berrin J.G."/>
            <person name="Delaux P.M."/>
            <person name="Dal Grande F."/>
            <person name="Keller J."/>
        </authorList>
    </citation>
    <scope>NUCLEOTIDE SEQUENCE [LARGE SCALE GENOMIC DNA]</scope>
    <source>
        <strain evidence="5 6">SAG 2036</strain>
    </source>
</reference>
<feature type="compositionally biased region" description="Polar residues" evidence="3">
    <location>
        <begin position="55"/>
        <end position="75"/>
    </location>
</feature>
<evidence type="ECO:0000313" key="6">
    <source>
        <dbReference type="Proteomes" id="UP001465755"/>
    </source>
</evidence>
<evidence type="ECO:0000259" key="4">
    <source>
        <dbReference type="PROSITE" id="PS50961"/>
    </source>
</evidence>
<evidence type="ECO:0000256" key="1">
    <source>
        <dbReference type="ARBA" id="ARBA00022884"/>
    </source>
</evidence>
<dbReference type="PANTHER" id="PTHR22792:SF132">
    <property type="entry name" value="LA-RELATED PROTEIN 1"/>
    <property type="match status" value="1"/>
</dbReference>
<dbReference type="Proteomes" id="UP001465755">
    <property type="component" value="Unassembled WGS sequence"/>
</dbReference>
<dbReference type="EMBL" id="JALJOQ010000007">
    <property type="protein sequence ID" value="KAK9812346.1"/>
    <property type="molecule type" value="Genomic_DNA"/>
</dbReference>
<dbReference type="InterPro" id="IPR036388">
    <property type="entry name" value="WH-like_DNA-bd_sf"/>
</dbReference>
<feature type="compositionally biased region" description="Low complexity" evidence="3">
    <location>
        <begin position="430"/>
        <end position="439"/>
    </location>
</feature>
<gene>
    <name evidence="5" type="ORF">WJX73_004207</name>
</gene>
<feature type="domain" description="HTH La-type RNA-binding" evidence="4">
    <location>
        <begin position="271"/>
        <end position="363"/>
    </location>
</feature>
<feature type="compositionally biased region" description="Basic and acidic residues" evidence="3">
    <location>
        <begin position="15"/>
        <end position="24"/>
    </location>
</feature>
<dbReference type="Gene3D" id="1.10.10.10">
    <property type="entry name" value="Winged helix-like DNA-binding domain superfamily/Winged helix DNA-binding domain"/>
    <property type="match status" value="1"/>
</dbReference>